<dbReference type="STRING" id="85643.Tmz1t_3763"/>
<evidence type="ECO:0000256" key="2">
    <source>
        <dbReference type="ARBA" id="ARBA00009055"/>
    </source>
</evidence>
<keyword evidence="6" id="KW-0653">Protein transport</keyword>
<keyword evidence="7" id="KW-0472">Membrane</keyword>
<evidence type="ECO:0000259" key="11">
    <source>
        <dbReference type="PROSITE" id="PS51779"/>
    </source>
</evidence>
<feature type="signal peptide" evidence="10">
    <location>
        <begin position="1"/>
        <end position="33"/>
    </location>
</feature>
<keyword evidence="4" id="KW-1134">Transmembrane beta strand</keyword>
<protein>
    <submittedName>
        <fullName evidence="12">Polypeptide-transport-associated domain protein ShlB-type</fullName>
    </submittedName>
</protein>
<dbReference type="PANTHER" id="PTHR34597">
    <property type="entry name" value="SLR1661 PROTEIN"/>
    <property type="match status" value="1"/>
</dbReference>
<keyword evidence="13" id="KW-1185">Reference proteome</keyword>
<dbReference type="Pfam" id="PF08479">
    <property type="entry name" value="POTRA_2"/>
    <property type="match status" value="1"/>
</dbReference>
<evidence type="ECO:0000313" key="12">
    <source>
        <dbReference type="EMBL" id="ACR02354.1"/>
    </source>
</evidence>
<evidence type="ECO:0000256" key="3">
    <source>
        <dbReference type="ARBA" id="ARBA00022448"/>
    </source>
</evidence>
<feature type="compositionally biased region" description="Basic and acidic residues" evidence="9">
    <location>
        <begin position="61"/>
        <end position="75"/>
    </location>
</feature>
<evidence type="ECO:0000256" key="4">
    <source>
        <dbReference type="ARBA" id="ARBA00022452"/>
    </source>
</evidence>
<dbReference type="GO" id="GO:0009279">
    <property type="term" value="C:cell outer membrane"/>
    <property type="evidence" value="ECO:0007669"/>
    <property type="project" value="UniProtKB-SubCell"/>
</dbReference>
<evidence type="ECO:0000256" key="9">
    <source>
        <dbReference type="SAM" id="MobiDB-lite"/>
    </source>
</evidence>
<sequence>MRPKRPIPSSGEPAIVKPMLILAAALSAAPALAQTLPSAANPGALQQRRIDEEERRRQLEQLERREITDPVRREAAPPPAAPPAGEAVRFTVREIRFTESAILPAEALAELAGPYTGREVSLAELRELAARIDAAYRERRVVTARAVIPPQDVSDGVVDIRLVEGRVGEIAVEGNASTDAEFITRRIGLVPGELVDLPVLEQDLRRFNRTQDAQLRADLAAGQRFGTSDLRILVEEPPRHSLRLSLDNGGSEGSGEWRTGLQYTNRSLLGFRDELSLGVVGAKGQESYSAGYSFPVNRGGGRLSLAAYKDHVEIVEGPLRDLDISGRSTGTIVALRQPVHLGERSRTDLVLGSKRRETRNWISSVPLQETQTVDGHLGVEHQAADDHGYWLATYTLTGGRAKGFERSNYTLGRAFVRRVHALAPGWSAQAGLNYQHSGHSPLPSGEQLQIGGEYSVRGYPVGVWSGDRGFIANLELHHPLGELAASEGLPGVRATGFFFADHGRVTPDRAPNSLEPNHRQLGSAGWGVRAAIGERVDARLTFARAFNRLPDEDRRYEVHFMLVAEFM</sequence>
<dbReference type="GO" id="GO:0098046">
    <property type="term" value="C:type V protein secretion system complex"/>
    <property type="evidence" value="ECO:0007669"/>
    <property type="project" value="TreeGrafter"/>
</dbReference>
<feature type="chain" id="PRO_5002939804" evidence="10">
    <location>
        <begin position="34"/>
        <end position="567"/>
    </location>
</feature>
<dbReference type="Pfam" id="PF03865">
    <property type="entry name" value="ShlB"/>
    <property type="match status" value="1"/>
</dbReference>
<dbReference type="InterPro" id="IPR005565">
    <property type="entry name" value="Hemolysn_activator_HlyB_C"/>
</dbReference>
<dbReference type="PANTHER" id="PTHR34597:SF1">
    <property type="entry name" value="HEME_HEMOPEXIN TRANSPORTER PROTEIN HUXB"/>
    <property type="match status" value="1"/>
</dbReference>
<evidence type="ECO:0000256" key="6">
    <source>
        <dbReference type="ARBA" id="ARBA00022927"/>
    </source>
</evidence>
<organism evidence="12 13">
    <name type="scientific">Thauera aminoaromatica</name>
    <dbReference type="NCBI Taxonomy" id="164330"/>
    <lineage>
        <taxon>Bacteria</taxon>
        <taxon>Pseudomonadati</taxon>
        <taxon>Pseudomonadota</taxon>
        <taxon>Betaproteobacteria</taxon>
        <taxon>Rhodocyclales</taxon>
        <taxon>Zoogloeaceae</taxon>
        <taxon>Thauera</taxon>
    </lineage>
</organism>
<dbReference type="InterPro" id="IPR034746">
    <property type="entry name" value="POTRA"/>
</dbReference>
<feature type="domain" description="POTRA" evidence="11">
    <location>
        <begin position="90"/>
        <end position="165"/>
    </location>
</feature>
<evidence type="ECO:0000313" key="13">
    <source>
        <dbReference type="Proteomes" id="UP000002186"/>
    </source>
</evidence>
<evidence type="ECO:0000256" key="5">
    <source>
        <dbReference type="ARBA" id="ARBA00022692"/>
    </source>
</evidence>
<proteinExistence type="inferred from homology"/>
<dbReference type="GO" id="GO:0008320">
    <property type="term" value="F:protein transmembrane transporter activity"/>
    <property type="evidence" value="ECO:0007669"/>
    <property type="project" value="TreeGrafter"/>
</dbReference>
<dbReference type="Gene3D" id="2.40.160.50">
    <property type="entry name" value="membrane protein fhac: a member of the omp85/tpsb transporter family"/>
    <property type="match status" value="1"/>
</dbReference>
<name>C4KCG3_THASP</name>
<accession>C4KCG3</accession>
<dbReference type="EMBL" id="CP001281">
    <property type="protein sequence ID" value="ACR02354.1"/>
    <property type="molecule type" value="Genomic_DNA"/>
</dbReference>
<keyword evidence="5" id="KW-0812">Transmembrane</keyword>
<dbReference type="HOGENOM" id="CLU_021521_2_1_4"/>
<reference evidence="13" key="1">
    <citation type="submission" date="2009-05" db="EMBL/GenBank/DDBJ databases">
        <title>Complete sequence of chromosome of Thauera sp. MZ1T.</title>
        <authorList>
            <consortium name="US DOE Joint Genome Institute"/>
            <person name="Lucas S."/>
            <person name="Copeland A."/>
            <person name="Lapidus A."/>
            <person name="Glavina del Rio T."/>
            <person name="Dalin E."/>
            <person name="Tice H."/>
            <person name="Bruce D."/>
            <person name="Goodwin L."/>
            <person name="Pitluck S."/>
            <person name="Sims D."/>
            <person name="Brettin T."/>
            <person name="Detter J.C."/>
            <person name="Han C."/>
            <person name="Larimer F."/>
            <person name="Land M."/>
            <person name="Hauser L."/>
            <person name="Kyrpides N."/>
            <person name="Mikhailova N."/>
            <person name="Sayler G.S."/>
        </authorList>
    </citation>
    <scope>NUCLEOTIDE SEQUENCE [LARGE SCALE GENOMIC DNA]</scope>
    <source>
        <strain evidence="13">MZ1T</strain>
    </source>
</reference>
<evidence type="ECO:0000256" key="1">
    <source>
        <dbReference type="ARBA" id="ARBA00004442"/>
    </source>
</evidence>
<feature type="region of interest" description="Disordered" evidence="9">
    <location>
        <begin position="61"/>
        <end position="85"/>
    </location>
</feature>
<dbReference type="KEGG" id="tmz:Tmz1t_3763"/>
<comment type="similarity">
    <text evidence="2">Belongs to the TPS (TC 1.B.20) family.</text>
</comment>
<comment type="subcellular location">
    <subcellularLocation>
        <location evidence="1">Cell outer membrane</location>
    </subcellularLocation>
</comment>
<dbReference type="GO" id="GO:0046819">
    <property type="term" value="P:protein secretion by the type V secretion system"/>
    <property type="evidence" value="ECO:0007669"/>
    <property type="project" value="TreeGrafter"/>
</dbReference>
<evidence type="ECO:0000256" key="8">
    <source>
        <dbReference type="ARBA" id="ARBA00023237"/>
    </source>
</evidence>
<keyword evidence="8" id="KW-0998">Cell outer membrane</keyword>
<keyword evidence="10" id="KW-0732">Signal</keyword>
<dbReference type="eggNOG" id="COG2831">
    <property type="taxonomic scope" value="Bacteria"/>
</dbReference>
<reference evidence="12 13" key="2">
    <citation type="journal article" date="2012" name="Stand. Genomic Sci.">
        <title>Complete genome sequence of Thauera aminoaromatica strain MZ1T.</title>
        <authorList>
            <person name="Jiang K."/>
            <person name="Sanseverino J."/>
            <person name="Chauhan A."/>
            <person name="Lucas S."/>
            <person name="Copeland A."/>
            <person name="Lapidus A."/>
            <person name="Del Rio T.G."/>
            <person name="Dalin E."/>
            <person name="Tice H."/>
            <person name="Bruce D."/>
            <person name="Goodwin L."/>
            <person name="Pitluck S."/>
            <person name="Sims D."/>
            <person name="Brettin T."/>
            <person name="Detter J.C."/>
            <person name="Han C."/>
            <person name="Chang Y.J."/>
            <person name="Larimer F."/>
            <person name="Land M."/>
            <person name="Hauser L."/>
            <person name="Kyrpides N.C."/>
            <person name="Mikhailova N."/>
            <person name="Moser S."/>
            <person name="Jegier P."/>
            <person name="Close D."/>
            <person name="Debruyn J.M."/>
            <person name="Wang Y."/>
            <person name="Layton A.C."/>
            <person name="Allen M.S."/>
            <person name="Sayler G.S."/>
        </authorList>
    </citation>
    <scope>NUCLEOTIDE SEQUENCE [LARGE SCALE GENOMIC DNA]</scope>
    <source>
        <strain evidence="12 13">MZ1T</strain>
    </source>
</reference>
<dbReference type="Gene3D" id="3.10.20.310">
    <property type="entry name" value="membrane protein fhac"/>
    <property type="match status" value="1"/>
</dbReference>
<dbReference type="AlphaFoldDB" id="C4KCG3"/>
<evidence type="ECO:0000256" key="10">
    <source>
        <dbReference type="SAM" id="SignalP"/>
    </source>
</evidence>
<evidence type="ECO:0000256" key="7">
    <source>
        <dbReference type="ARBA" id="ARBA00023136"/>
    </source>
</evidence>
<dbReference type="InterPro" id="IPR051544">
    <property type="entry name" value="TPS_OM_transporter"/>
</dbReference>
<dbReference type="PROSITE" id="PS51779">
    <property type="entry name" value="POTRA"/>
    <property type="match status" value="1"/>
</dbReference>
<keyword evidence="3" id="KW-0813">Transport</keyword>
<dbReference type="InterPro" id="IPR013686">
    <property type="entry name" value="Polypept-transport_assoc_ShlB"/>
</dbReference>
<gene>
    <name evidence="12" type="ordered locus">Tmz1t_3763</name>
</gene>
<dbReference type="Proteomes" id="UP000002186">
    <property type="component" value="Chromosome"/>
</dbReference>